<organism evidence="4 5">
    <name type="scientific">Vreelandella alkaliphila</name>
    <dbReference type="NCBI Taxonomy" id="272774"/>
    <lineage>
        <taxon>Bacteria</taxon>
        <taxon>Pseudomonadati</taxon>
        <taxon>Pseudomonadota</taxon>
        <taxon>Gammaproteobacteria</taxon>
        <taxon>Oceanospirillales</taxon>
        <taxon>Halomonadaceae</taxon>
        <taxon>Vreelandella</taxon>
    </lineage>
</organism>
<sequence length="277" mass="30325">MDINAFITRFDAGLKDIENGSPAVARQRYDQLCQTFAPPNPSGMTITDETWESVALRHFIPASAESGQVLYIHGGGFTLGSIDSHHGVAASLAEQLKRHVISVSYRLAPEAGYHNMLEDCLKVAEVIKPIAVVGDSAGGRIAIDLAPLLHRCVPLGLIYPPVGKLNQQTLGADAPLLSRHDVLSLIAYCPWIGNHFDTLPPETQIEVLSVEHDPLTAPLEKAIADWRNNGMPVGYRCAKNMVHAALHAHANLPEMQSAWQDFCQALNKRLTRNIGYW</sequence>
<reference evidence="4" key="1">
    <citation type="submission" date="2023-11" db="EMBL/GenBank/DDBJ databases">
        <title>MicrobeMod: A computational toolkit for identifying prokaryotic methylation and restriction-modification with nanopore sequencing.</title>
        <authorList>
            <person name="Crits-Christoph A."/>
            <person name="Kang S.C."/>
            <person name="Lee H."/>
            <person name="Ostrov N."/>
        </authorList>
    </citation>
    <scope>NUCLEOTIDE SEQUENCE</scope>
    <source>
        <strain evidence="4">ATCC BAA-953</strain>
    </source>
</reference>
<dbReference type="Proteomes" id="UP001276761">
    <property type="component" value="Unassembled WGS sequence"/>
</dbReference>
<proteinExistence type="inferred from homology"/>
<dbReference type="InterPro" id="IPR013094">
    <property type="entry name" value="AB_hydrolase_3"/>
</dbReference>
<evidence type="ECO:0000313" key="5">
    <source>
        <dbReference type="Proteomes" id="UP001276761"/>
    </source>
</evidence>
<comment type="caution">
    <text evidence="4">The sequence shown here is derived from an EMBL/GenBank/DDBJ whole genome shotgun (WGS) entry which is preliminary data.</text>
</comment>
<protein>
    <submittedName>
        <fullName evidence="4">Alpha/beta hydrolase fold domain-containing protein</fullName>
    </submittedName>
</protein>
<evidence type="ECO:0000256" key="1">
    <source>
        <dbReference type="ARBA" id="ARBA00010515"/>
    </source>
</evidence>
<dbReference type="InterPro" id="IPR029058">
    <property type="entry name" value="AB_hydrolase_fold"/>
</dbReference>
<accession>A0AAJ2RUA0</accession>
<dbReference type="InterPro" id="IPR002168">
    <property type="entry name" value="Lipase_GDXG_HIS_AS"/>
</dbReference>
<dbReference type="GO" id="GO:0016787">
    <property type="term" value="F:hydrolase activity"/>
    <property type="evidence" value="ECO:0007669"/>
    <property type="project" value="UniProtKB-KW"/>
</dbReference>
<name>A0AAJ2RUA0_9GAMM</name>
<evidence type="ECO:0000259" key="3">
    <source>
        <dbReference type="Pfam" id="PF07859"/>
    </source>
</evidence>
<dbReference type="AlphaFoldDB" id="A0AAJ2RUA0"/>
<comment type="similarity">
    <text evidence="1">Belongs to the 'GDXG' lipolytic enzyme family.</text>
</comment>
<keyword evidence="2 4" id="KW-0378">Hydrolase</keyword>
<dbReference type="PANTHER" id="PTHR23024">
    <property type="entry name" value="ARYLACETAMIDE DEACETYLASE"/>
    <property type="match status" value="1"/>
</dbReference>
<dbReference type="Gene3D" id="3.40.50.1820">
    <property type="entry name" value="alpha/beta hydrolase"/>
    <property type="match status" value="1"/>
</dbReference>
<dbReference type="GeneID" id="303164504"/>
<dbReference type="InterPro" id="IPR050466">
    <property type="entry name" value="Carboxylest/Gibb_receptor"/>
</dbReference>
<dbReference type="PANTHER" id="PTHR23024:SF24">
    <property type="entry name" value="ALPHA_BETA HYDROLASE FOLD-3 DOMAIN-CONTAINING PROTEIN"/>
    <property type="match status" value="1"/>
</dbReference>
<dbReference type="Pfam" id="PF07859">
    <property type="entry name" value="Abhydrolase_3"/>
    <property type="match status" value="1"/>
</dbReference>
<gene>
    <name evidence="4" type="ORF">SIL78_03345</name>
</gene>
<evidence type="ECO:0000256" key="2">
    <source>
        <dbReference type="ARBA" id="ARBA00022801"/>
    </source>
</evidence>
<evidence type="ECO:0000313" key="4">
    <source>
        <dbReference type="EMBL" id="MDX5976594.1"/>
    </source>
</evidence>
<dbReference type="EMBL" id="JAWXXT010000001">
    <property type="protein sequence ID" value="MDX5976594.1"/>
    <property type="molecule type" value="Genomic_DNA"/>
</dbReference>
<dbReference type="SUPFAM" id="SSF53474">
    <property type="entry name" value="alpha/beta-Hydrolases"/>
    <property type="match status" value="1"/>
</dbReference>
<feature type="domain" description="Alpha/beta hydrolase fold-3" evidence="3">
    <location>
        <begin position="69"/>
        <end position="245"/>
    </location>
</feature>
<dbReference type="RefSeq" id="WP_198349161.1">
    <property type="nucleotide sequence ID" value="NZ_JABASV010000004.1"/>
</dbReference>
<dbReference type="PROSITE" id="PS01173">
    <property type="entry name" value="LIPASE_GDXG_HIS"/>
    <property type="match status" value="1"/>
</dbReference>